<gene>
    <name evidence="1" type="ORF">QWT87_03635</name>
</gene>
<sequence>MSKYPDVSLIIPNNINYEKLWDKINTNPDLSKGDKSKLKDSTLLFLHYLYPSSNYMTYTKNNSFHKKIKSTDFNVITRNFLTKTVTLLEHSDYPVIESRNYKVGKYSKSYKLKNDFFLFCKAEKITMNSRVGDNYLEHV</sequence>
<proteinExistence type="predicted"/>
<evidence type="ECO:0000313" key="2">
    <source>
        <dbReference type="Proteomes" id="UP001168128"/>
    </source>
</evidence>
<organism evidence="1 2">
    <name type="scientific">Chryseobacterium urinae</name>
    <dbReference type="NCBI Taxonomy" id="3058400"/>
    <lineage>
        <taxon>Bacteria</taxon>
        <taxon>Pseudomonadati</taxon>
        <taxon>Bacteroidota</taxon>
        <taxon>Flavobacteriia</taxon>
        <taxon>Flavobacteriales</taxon>
        <taxon>Weeksellaceae</taxon>
        <taxon>Chryseobacterium group</taxon>
        <taxon>Chryseobacterium</taxon>
    </lineage>
</organism>
<dbReference type="Proteomes" id="UP001168128">
    <property type="component" value="Unassembled WGS sequence"/>
</dbReference>
<evidence type="ECO:0000313" key="1">
    <source>
        <dbReference type="EMBL" id="MDO3423969.1"/>
    </source>
</evidence>
<name>A0ABT8U3F8_9FLAO</name>
<reference evidence="1" key="1">
    <citation type="submission" date="2023-07" db="EMBL/GenBank/DDBJ databases">
        <title>AMR profile of multidrug- resistance Chryseobacterium gambrini related strain.</title>
        <authorList>
            <person name="Kirdat K."/>
            <person name="Bhatt A."/>
            <person name="Kuyare S."/>
            <person name="Yadav A."/>
        </authorList>
    </citation>
    <scope>NUCLEOTIDE SEQUENCE</scope>
    <source>
        <strain evidence="1">APV-1</strain>
    </source>
</reference>
<dbReference type="RefSeq" id="WP_302713711.1">
    <property type="nucleotide sequence ID" value="NZ_JAULSJ010000004.1"/>
</dbReference>
<protein>
    <submittedName>
        <fullName evidence="1">Uncharacterized protein</fullName>
    </submittedName>
</protein>
<keyword evidence="2" id="KW-1185">Reference proteome</keyword>
<comment type="caution">
    <text evidence="1">The sequence shown here is derived from an EMBL/GenBank/DDBJ whole genome shotgun (WGS) entry which is preliminary data.</text>
</comment>
<dbReference type="EMBL" id="JAULSJ010000004">
    <property type="protein sequence ID" value="MDO3423969.1"/>
    <property type="molecule type" value="Genomic_DNA"/>
</dbReference>
<accession>A0ABT8U3F8</accession>